<name>A0A9D1Q941_9GAMM</name>
<evidence type="ECO:0000313" key="8">
    <source>
        <dbReference type="Proteomes" id="UP000823934"/>
    </source>
</evidence>
<evidence type="ECO:0000256" key="1">
    <source>
        <dbReference type="ARBA" id="ARBA00022475"/>
    </source>
</evidence>
<dbReference type="GO" id="GO:0017089">
    <property type="term" value="F:glycolipid transfer activity"/>
    <property type="evidence" value="ECO:0007669"/>
    <property type="project" value="TreeGrafter"/>
</dbReference>
<feature type="transmembrane region" description="Helical" evidence="6">
    <location>
        <begin position="6"/>
        <end position="27"/>
    </location>
</feature>
<dbReference type="Gene3D" id="2.60.450.10">
    <property type="entry name" value="Lipopolysaccharide (LPS) transport protein A like domain"/>
    <property type="match status" value="1"/>
</dbReference>
<keyword evidence="4 6" id="KW-1133">Transmembrane helix</keyword>
<organism evidence="7 8">
    <name type="scientific">Candidatus Ignatzschineria merdigallinarum</name>
    <dbReference type="NCBI Taxonomy" id="2838621"/>
    <lineage>
        <taxon>Bacteria</taxon>
        <taxon>Pseudomonadati</taxon>
        <taxon>Pseudomonadota</taxon>
        <taxon>Gammaproteobacteria</taxon>
        <taxon>Cardiobacteriales</taxon>
        <taxon>Ignatzschineriaceae</taxon>
        <taxon>Ignatzschineria</taxon>
    </lineage>
</organism>
<keyword evidence="2" id="KW-0997">Cell inner membrane</keyword>
<dbReference type="InterPro" id="IPR010664">
    <property type="entry name" value="LipoPS_assembly_LptC-rel"/>
</dbReference>
<dbReference type="InterPro" id="IPR052363">
    <property type="entry name" value="LPS_export_LptC"/>
</dbReference>
<dbReference type="GO" id="GO:0015221">
    <property type="term" value="F:lipopolysaccharide transmembrane transporter activity"/>
    <property type="evidence" value="ECO:0007669"/>
    <property type="project" value="InterPro"/>
</dbReference>
<protein>
    <submittedName>
        <fullName evidence="7">LPS export ABC transporter periplasmic protein LptC</fullName>
    </submittedName>
</protein>
<dbReference type="NCBIfam" id="TIGR04409">
    <property type="entry name" value="LptC_YrbK"/>
    <property type="match status" value="1"/>
</dbReference>
<dbReference type="EMBL" id="DXHP01000228">
    <property type="protein sequence ID" value="HIW07721.1"/>
    <property type="molecule type" value="Genomic_DNA"/>
</dbReference>
<evidence type="ECO:0000256" key="6">
    <source>
        <dbReference type="SAM" id="Phobius"/>
    </source>
</evidence>
<dbReference type="InterPro" id="IPR026265">
    <property type="entry name" value="LptC"/>
</dbReference>
<sequence length="203" mass="23452">MNISTIFKRFLLLFIAGVLVYFAWIIYRDSRELPEFESTDPQLEISQYEIMRYNKDGALEYLLAGDILIHYDNEQGSELTNPQLSHYNQPTFSDSEKVQLINWQAESLTATISQDKNLVTLKDQVLLHKPDIENPQNEIILTTDRLYIHDRGEKISSDIFVKIASPSREISGIGVEGFPDKEQFTILRDVHSTFKTSQDVSYE</sequence>
<accession>A0A9D1Q941</accession>
<dbReference type="Proteomes" id="UP000823934">
    <property type="component" value="Unassembled WGS sequence"/>
</dbReference>
<keyword evidence="5 6" id="KW-0472">Membrane</keyword>
<comment type="caution">
    <text evidence="7">The sequence shown here is derived from an EMBL/GenBank/DDBJ whole genome shotgun (WGS) entry which is preliminary data.</text>
</comment>
<dbReference type="GO" id="GO:0030288">
    <property type="term" value="C:outer membrane-bounded periplasmic space"/>
    <property type="evidence" value="ECO:0007669"/>
    <property type="project" value="TreeGrafter"/>
</dbReference>
<evidence type="ECO:0000256" key="3">
    <source>
        <dbReference type="ARBA" id="ARBA00022692"/>
    </source>
</evidence>
<evidence type="ECO:0000313" key="7">
    <source>
        <dbReference type="EMBL" id="HIW07721.1"/>
    </source>
</evidence>
<dbReference type="PANTHER" id="PTHR37481">
    <property type="entry name" value="LIPOPOLYSACCHARIDE EXPORT SYSTEM PROTEIN LPTC"/>
    <property type="match status" value="1"/>
</dbReference>
<proteinExistence type="predicted"/>
<dbReference type="AlphaFoldDB" id="A0A9D1Q941"/>
<reference evidence="7" key="1">
    <citation type="journal article" date="2021" name="PeerJ">
        <title>Extensive microbial diversity within the chicken gut microbiome revealed by metagenomics and culture.</title>
        <authorList>
            <person name="Gilroy R."/>
            <person name="Ravi A."/>
            <person name="Getino M."/>
            <person name="Pursley I."/>
            <person name="Horton D.L."/>
            <person name="Alikhan N.F."/>
            <person name="Baker D."/>
            <person name="Gharbi K."/>
            <person name="Hall N."/>
            <person name="Watson M."/>
            <person name="Adriaenssens E.M."/>
            <person name="Foster-Nyarko E."/>
            <person name="Jarju S."/>
            <person name="Secka A."/>
            <person name="Antonio M."/>
            <person name="Oren A."/>
            <person name="Chaudhuri R.R."/>
            <person name="La Ragione R."/>
            <person name="Hildebrand F."/>
            <person name="Pallen M.J."/>
        </authorList>
    </citation>
    <scope>NUCLEOTIDE SEQUENCE</scope>
    <source>
        <strain evidence="7">CHK160-9182</strain>
    </source>
</reference>
<gene>
    <name evidence="7" type="primary">lptC</name>
    <name evidence="7" type="ORF">H9889_10445</name>
</gene>
<evidence type="ECO:0000256" key="4">
    <source>
        <dbReference type="ARBA" id="ARBA00022989"/>
    </source>
</evidence>
<reference evidence="7" key="2">
    <citation type="submission" date="2021-04" db="EMBL/GenBank/DDBJ databases">
        <authorList>
            <person name="Gilroy R."/>
        </authorList>
    </citation>
    <scope>NUCLEOTIDE SEQUENCE</scope>
    <source>
        <strain evidence="7">CHK160-9182</strain>
    </source>
</reference>
<keyword evidence="3 6" id="KW-0812">Transmembrane</keyword>
<keyword evidence="1" id="KW-1003">Cell membrane</keyword>
<dbReference type="PANTHER" id="PTHR37481:SF1">
    <property type="entry name" value="LIPOPOLYSACCHARIDE EXPORT SYSTEM PROTEIN LPTC"/>
    <property type="match status" value="1"/>
</dbReference>
<evidence type="ECO:0000256" key="5">
    <source>
        <dbReference type="ARBA" id="ARBA00023136"/>
    </source>
</evidence>
<dbReference type="GO" id="GO:0005886">
    <property type="term" value="C:plasma membrane"/>
    <property type="evidence" value="ECO:0007669"/>
    <property type="project" value="InterPro"/>
</dbReference>
<dbReference type="Pfam" id="PF06835">
    <property type="entry name" value="LptC"/>
    <property type="match status" value="1"/>
</dbReference>
<evidence type="ECO:0000256" key="2">
    <source>
        <dbReference type="ARBA" id="ARBA00022519"/>
    </source>
</evidence>